<dbReference type="STRING" id="37001.A0A1A9W7L8"/>
<dbReference type="InterPro" id="IPR001708">
    <property type="entry name" value="YidC/ALB3/OXA1/COX18"/>
</dbReference>
<evidence type="ECO:0000256" key="6">
    <source>
        <dbReference type="SAM" id="Phobius"/>
    </source>
</evidence>
<dbReference type="InterPro" id="IPR028055">
    <property type="entry name" value="YidC/Oxa/ALB_C"/>
</dbReference>
<evidence type="ECO:0000256" key="5">
    <source>
        <dbReference type="RuleBase" id="RU003945"/>
    </source>
</evidence>
<dbReference type="GO" id="GO:0032977">
    <property type="term" value="F:membrane insertase activity"/>
    <property type="evidence" value="ECO:0007669"/>
    <property type="project" value="InterPro"/>
</dbReference>
<evidence type="ECO:0000259" key="7">
    <source>
        <dbReference type="Pfam" id="PF02096"/>
    </source>
</evidence>
<evidence type="ECO:0000256" key="4">
    <source>
        <dbReference type="ARBA" id="ARBA00023136"/>
    </source>
</evidence>
<dbReference type="GO" id="GO:0005743">
    <property type="term" value="C:mitochondrial inner membrane"/>
    <property type="evidence" value="ECO:0007669"/>
    <property type="project" value="TreeGrafter"/>
</dbReference>
<dbReference type="GO" id="GO:0033617">
    <property type="term" value="P:mitochondrial respiratory chain complex IV assembly"/>
    <property type="evidence" value="ECO:0007669"/>
    <property type="project" value="TreeGrafter"/>
</dbReference>
<comment type="subcellular location">
    <subcellularLocation>
        <location evidence="1 5">Membrane</location>
        <topology evidence="1 5">Multi-pass membrane protein</topology>
    </subcellularLocation>
</comment>
<dbReference type="CDD" id="cd20069">
    <property type="entry name" value="5TM_Oxa1-like"/>
    <property type="match status" value="1"/>
</dbReference>
<evidence type="ECO:0000313" key="8">
    <source>
        <dbReference type="EnsemblMetazoa" id="GBRI009083-PA"/>
    </source>
</evidence>
<protein>
    <recommendedName>
        <fullName evidence="7">Membrane insertase YidC/Oxa/ALB C-terminal domain-containing protein</fullName>
    </recommendedName>
</protein>
<evidence type="ECO:0000313" key="9">
    <source>
        <dbReference type="Proteomes" id="UP000091820"/>
    </source>
</evidence>
<evidence type="ECO:0000256" key="1">
    <source>
        <dbReference type="ARBA" id="ARBA00004141"/>
    </source>
</evidence>
<dbReference type="VEuPathDB" id="VectorBase:GBRI009083"/>
<keyword evidence="9" id="KW-1185">Reference proteome</keyword>
<reference evidence="9" key="1">
    <citation type="submission" date="2014-03" db="EMBL/GenBank/DDBJ databases">
        <authorList>
            <person name="Aksoy S."/>
            <person name="Warren W."/>
            <person name="Wilson R.K."/>
        </authorList>
    </citation>
    <scope>NUCLEOTIDE SEQUENCE [LARGE SCALE GENOMIC DNA]</scope>
    <source>
        <strain evidence="9">IAEA</strain>
    </source>
</reference>
<organism evidence="8 9">
    <name type="scientific">Glossina brevipalpis</name>
    <dbReference type="NCBI Taxonomy" id="37001"/>
    <lineage>
        <taxon>Eukaryota</taxon>
        <taxon>Metazoa</taxon>
        <taxon>Ecdysozoa</taxon>
        <taxon>Arthropoda</taxon>
        <taxon>Hexapoda</taxon>
        <taxon>Insecta</taxon>
        <taxon>Pterygota</taxon>
        <taxon>Neoptera</taxon>
        <taxon>Endopterygota</taxon>
        <taxon>Diptera</taxon>
        <taxon>Brachycera</taxon>
        <taxon>Muscomorpha</taxon>
        <taxon>Hippoboscoidea</taxon>
        <taxon>Glossinidae</taxon>
        <taxon>Glossina</taxon>
    </lineage>
</organism>
<name>A0A1A9W7L8_9MUSC</name>
<feature type="transmembrane region" description="Helical" evidence="6">
    <location>
        <begin position="97"/>
        <end position="119"/>
    </location>
</feature>
<sequence>MNLCLPFRIKSVNNAKNLIKRHVSYLNLPFNGCRTTILQAQFPQSNQSKQIRFNSTVSPVETTGFIANIWQSISNSTPVAYVQQSLVDIHDFTGLPWWASIVMSTILFRSIVTLPLTIYQHKITARLEKISIEMLGLVNELKKEANLAMKTFQWTEQQTRTLRKQWKTLVIRDNCHPAKTFIVLWGQIPLWIFQSAALRNLVYMLPNPTSLQAQIVVTEMTLGGFGWIPNLTEVDNSYILPVILGIINLAIIEIQSMVRTRPATRFQNVITNIFRGLSLLMIPVACTVPSALTVYWVSSSCYGLTQNLLLMSPIVRRAFRIPKTPSELENPYEHLLLRIKQRVGYEAGLSVSQTTKSTIKKNKMEGDKIQKK</sequence>
<feature type="transmembrane region" description="Helical" evidence="6">
    <location>
        <begin position="238"/>
        <end position="258"/>
    </location>
</feature>
<accession>A0A1A9W7L8</accession>
<dbReference type="PANTHER" id="PTHR12428:SF65">
    <property type="entry name" value="CYTOCHROME C OXIDASE ASSEMBLY PROTEIN COX18, MITOCHONDRIAL"/>
    <property type="match status" value="1"/>
</dbReference>
<comment type="similarity">
    <text evidence="5">Belongs to the OXA1/ALB3/YidC family.</text>
</comment>
<dbReference type="Pfam" id="PF02096">
    <property type="entry name" value="60KD_IMP"/>
    <property type="match status" value="1"/>
</dbReference>
<dbReference type="GO" id="GO:0032979">
    <property type="term" value="P:protein insertion into mitochondrial inner membrane from matrix"/>
    <property type="evidence" value="ECO:0007669"/>
    <property type="project" value="TreeGrafter"/>
</dbReference>
<evidence type="ECO:0000256" key="3">
    <source>
        <dbReference type="ARBA" id="ARBA00022989"/>
    </source>
</evidence>
<feature type="transmembrane region" description="Helical" evidence="6">
    <location>
        <begin position="181"/>
        <end position="202"/>
    </location>
</feature>
<dbReference type="AlphaFoldDB" id="A0A1A9W7L8"/>
<reference evidence="8" key="2">
    <citation type="submission" date="2020-05" db="UniProtKB">
        <authorList>
            <consortium name="EnsemblMetazoa"/>
        </authorList>
    </citation>
    <scope>IDENTIFICATION</scope>
    <source>
        <strain evidence="8">IAEA</strain>
    </source>
</reference>
<evidence type="ECO:0000256" key="2">
    <source>
        <dbReference type="ARBA" id="ARBA00022692"/>
    </source>
</evidence>
<feature type="transmembrane region" description="Helical" evidence="6">
    <location>
        <begin position="279"/>
        <end position="298"/>
    </location>
</feature>
<proteinExistence type="inferred from homology"/>
<feature type="domain" description="Membrane insertase YidC/Oxa/ALB C-terminal" evidence="7">
    <location>
        <begin position="97"/>
        <end position="311"/>
    </location>
</feature>
<keyword evidence="3 6" id="KW-1133">Transmembrane helix</keyword>
<keyword evidence="2 5" id="KW-0812">Transmembrane</keyword>
<dbReference type="EnsemblMetazoa" id="GBRI009083-RA">
    <property type="protein sequence ID" value="GBRI009083-PA"/>
    <property type="gene ID" value="GBRI009083"/>
</dbReference>
<dbReference type="PANTHER" id="PTHR12428">
    <property type="entry name" value="OXA1"/>
    <property type="match status" value="1"/>
</dbReference>
<dbReference type="Proteomes" id="UP000091820">
    <property type="component" value="Unassembled WGS sequence"/>
</dbReference>
<keyword evidence="4 6" id="KW-0472">Membrane</keyword>